<evidence type="ECO:0000313" key="4">
    <source>
        <dbReference type="Proteomes" id="UP000461506"/>
    </source>
</evidence>
<dbReference type="AlphaFoldDB" id="A0A3E2TDI0"/>
<proteinExistence type="predicted"/>
<evidence type="ECO:0000313" key="3">
    <source>
        <dbReference type="Proteomes" id="UP000261140"/>
    </source>
</evidence>
<reference evidence="1 4" key="2">
    <citation type="journal article" date="2019" name="Nat. Med.">
        <title>A library of human gut bacterial isolates paired with longitudinal multiomics data enables mechanistic microbiome research.</title>
        <authorList>
            <person name="Poyet M."/>
            <person name="Groussin M."/>
            <person name="Gibbons S.M."/>
            <person name="Avila-Pacheco J."/>
            <person name="Jiang X."/>
            <person name="Kearney S.M."/>
            <person name="Perrotta A.R."/>
            <person name="Berdy B."/>
            <person name="Zhao S."/>
            <person name="Lieberman T.D."/>
            <person name="Swanson P.K."/>
            <person name="Smith M."/>
            <person name="Roesemann S."/>
            <person name="Alexander J.E."/>
            <person name="Rich S.A."/>
            <person name="Livny J."/>
            <person name="Vlamakis H."/>
            <person name="Clish C."/>
            <person name="Bullock K."/>
            <person name="Deik A."/>
            <person name="Scott J."/>
            <person name="Pierce K.A."/>
            <person name="Xavier R.J."/>
            <person name="Alm E.J."/>
        </authorList>
    </citation>
    <scope>NUCLEOTIDE SEQUENCE [LARGE SCALE GENOMIC DNA]</scope>
    <source>
        <strain evidence="1 4">BIOML-A1</strain>
    </source>
</reference>
<accession>A0A3E2TDI0</accession>
<dbReference type="EMBL" id="WKQN01000001">
    <property type="protein sequence ID" value="MSC62186.1"/>
    <property type="molecule type" value="Genomic_DNA"/>
</dbReference>
<dbReference type="InterPro" id="IPR025427">
    <property type="entry name" value="DUF4160"/>
</dbReference>
<comment type="caution">
    <text evidence="2">The sequence shown here is derived from an EMBL/GenBank/DDBJ whole genome shotgun (WGS) entry which is preliminary data.</text>
</comment>
<dbReference type="EMBL" id="QVEQ01000001">
    <property type="protein sequence ID" value="RGB73279.1"/>
    <property type="molecule type" value="Genomic_DNA"/>
</dbReference>
<evidence type="ECO:0000313" key="2">
    <source>
        <dbReference type="EMBL" id="RGB73279.1"/>
    </source>
</evidence>
<sequence length="92" mass="10135">MPSLFRLFGYVIFFWSNEGAPLEPVHVHVAKGVPNASATKIWITEAGGCIVANNNSKIPARTLSAIVDVLESRSSYIVAQWNDVFGESKFYC</sequence>
<reference evidence="2 3" key="1">
    <citation type="submission" date="2018-08" db="EMBL/GenBank/DDBJ databases">
        <title>A genome reference for cultivated species of the human gut microbiota.</title>
        <authorList>
            <person name="Zou Y."/>
            <person name="Xue W."/>
            <person name="Luo G."/>
        </authorList>
    </citation>
    <scope>NUCLEOTIDE SEQUENCE [LARGE SCALE GENOMIC DNA]</scope>
    <source>
        <strain evidence="2 3">AF36-11AT</strain>
    </source>
</reference>
<gene>
    <name evidence="2" type="ORF">DWZ89_00320</name>
    <name evidence="1" type="ORF">GKD95_02225</name>
</gene>
<name>A0A3E2TDI0_9FIRM</name>
<dbReference type="Pfam" id="PF13711">
    <property type="entry name" value="DUF4160"/>
    <property type="match status" value="1"/>
</dbReference>
<protein>
    <submittedName>
        <fullName evidence="2">DUF4160 domain-containing protein</fullName>
    </submittedName>
</protein>
<evidence type="ECO:0000313" key="1">
    <source>
        <dbReference type="EMBL" id="MSC62186.1"/>
    </source>
</evidence>
<dbReference type="Proteomes" id="UP000461506">
    <property type="component" value="Unassembled WGS sequence"/>
</dbReference>
<dbReference type="Proteomes" id="UP000261140">
    <property type="component" value="Unassembled WGS sequence"/>
</dbReference>
<organism evidence="2 3">
    <name type="scientific">Faecalibacterium prausnitzii</name>
    <dbReference type="NCBI Taxonomy" id="853"/>
    <lineage>
        <taxon>Bacteria</taxon>
        <taxon>Bacillati</taxon>
        <taxon>Bacillota</taxon>
        <taxon>Clostridia</taxon>
        <taxon>Eubacteriales</taxon>
        <taxon>Oscillospiraceae</taxon>
        <taxon>Faecalibacterium</taxon>
    </lineage>
</organism>
<dbReference type="RefSeq" id="WP_117503854.1">
    <property type="nucleotide sequence ID" value="NZ_CABVEJ010000001.1"/>
</dbReference>